<reference evidence="9" key="1">
    <citation type="submission" date="2017-09" db="EMBL/GenBank/DDBJ databases">
        <title>FDA dAtabase for Regulatory Grade micrObial Sequences (FDA-ARGOS): Supporting development and validation of Infectious Disease Dx tests.</title>
        <authorList>
            <person name="Minogue T."/>
            <person name="Wolcott M."/>
            <person name="Wasieloski L."/>
            <person name="Aguilar W."/>
            <person name="Moore D."/>
            <person name="Tallon L."/>
            <person name="Sadzewicz L."/>
            <person name="Ott S."/>
            <person name="Zhao X."/>
            <person name="Nagaraj S."/>
            <person name="Vavikolanu K."/>
            <person name="Aluvathingal J."/>
            <person name="Nadendla S."/>
            <person name="Sichtig H."/>
        </authorList>
    </citation>
    <scope>NUCLEOTIDE SEQUENCE [LARGE SCALE GENOMIC DNA]</scope>
    <source>
        <strain evidence="9">FDAARGOS_390</strain>
    </source>
</reference>
<evidence type="ECO:0000256" key="3">
    <source>
        <dbReference type="ARBA" id="ARBA00022989"/>
    </source>
</evidence>
<evidence type="ECO:0000256" key="2">
    <source>
        <dbReference type="ARBA" id="ARBA00022692"/>
    </source>
</evidence>
<feature type="transmembrane region" description="Helical" evidence="6">
    <location>
        <begin position="166"/>
        <end position="189"/>
    </location>
</feature>
<dbReference type="InterPro" id="IPR050382">
    <property type="entry name" value="MFS_Na/Anion_cotransporter"/>
</dbReference>
<proteinExistence type="predicted"/>
<feature type="transmembrane region" description="Helical" evidence="6">
    <location>
        <begin position="224"/>
        <end position="246"/>
    </location>
</feature>
<keyword evidence="4 6" id="KW-0472">Membrane</keyword>
<feature type="transmembrane region" description="Helical" evidence="6">
    <location>
        <begin position="302"/>
        <end position="320"/>
    </location>
</feature>
<dbReference type="InterPro" id="IPR020846">
    <property type="entry name" value="MFS_dom"/>
</dbReference>
<feature type="transmembrane region" description="Helical" evidence="6">
    <location>
        <begin position="389"/>
        <end position="410"/>
    </location>
</feature>
<dbReference type="InterPro" id="IPR036259">
    <property type="entry name" value="MFS_trans_sf"/>
</dbReference>
<dbReference type="Proteomes" id="UP000220629">
    <property type="component" value="Unassembled WGS sequence"/>
</dbReference>
<feature type="region of interest" description="Disordered" evidence="5">
    <location>
        <begin position="420"/>
        <end position="439"/>
    </location>
</feature>
<dbReference type="CDD" id="cd17319">
    <property type="entry name" value="MFS_ExuT_GudP_like"/>
    <property type="match status" value="1"/>
</dbReference>
<sequence>MASSRPTRRLSATHGVLIVLCIMSFLMYVDRTNISTAALAIRRDLVLSNTQLGLVFSAFAITYALAMIPGGLIGDRLGARKMLAICGVLWGLGTLLTGLAGGFATLLLARFVVGLGESPIVPASARALTGWMKPDQRGFAQGVTHACARLGNASTPILVAGLIATFSWHAAFVILGLASLAWVVLWVWYYRDNPAYHPAISAEELARLPAKLGRTRVPMRWSPLLRALWPATVVSFCHGWILWFFLNWMPSFFAQAYHLNIRHSAIFSSGIFLSGVVGTTLGGSLSDLLLKRTGDIRRSRQIMITIGFLAPIIFFIPMFLHPSATMAGFSLAAALFLSELVTAPLWAVAMDLAPNHAATSSSIMNTGLGLAASVSPPLVGWLVDALHSWEPVFALSIFFLVLGPIAANWIRPDRPYLGERGSRDSAQQPAGLAPQLDAS</sequence>
<gene>
    <name evidence="8" type="ORF">CRM94_10820</name>
</gene>
<dbReference type="PROSITE" id="PS50850">
    <property type="entry name" value="MFS"/>
    <property type="match status" value="1"/>
</dbReference>
<dbReference type="EMBL" id="PDDY01000001">
    <property type="protein sequence ID" value="PEH42604.1"/>
    <property type="molecule type" value="Genomic_DNA"/>
</dbReference>
<dbReference type="AlphaFoldDB" id="A0A2A7SFZ6"/>
<dbReference type="PANTHER" id="PTHR11662:SF399">
    <property type="entry name" value="FI19708P1-RELATED"/>
    <property type="match status" value="1"/>
</dbReference>
<accession>A0A2A7SFZ6</accession>
<feature type="transmembrane region" description="Helical" evidence="6">
    <location>
        <begin position="362"/>
        <end position="383"/>
    </location>
</feature>
<evidence type="ECO:0000256" key="6">
    <source>
        <dbReference type="SAM" id="Phobius"/>
    </source>
</evidence>
<dbReference type="SUPFAM" id="SSF103473">
    <property type="entry name" value="MFS general substrate transporter"/>
    <property type="match status" value="1"/>
</dbReference>
<keyword evidence="2 6" id="KW-0812">Transmembrane</keyword>
<keyword evidence="3 6" id="KW-1133">Transmembrane helix</keyword>
<evidence type="ECO:0000256" key="5">
    <source>
        <dbReference type="SAM" id="MobiDB-lite"/>
    </source>
</evidence>
<evidence type="ECO:0000313" key="8">
    <source>
        <dbReference type="EMBL" id="PEH42604.1"/>
    </source>
</evidence>
<dbReference type="Pfam" id="PF07690">
    <property type="entry name" value="MFS_1"/>
    <property type="match status" value="1"/>
</dbReference>
<dbReference type="InterPro" id="IPR011701">
    <property type="entry name" value="MFS"/>
</dbReference>
<feature type="transmembrane region" description="Helical" evidence="6">
    <location>
        <begin position="326"/>
        <end position="350"/>
    </location>
</feature>
<evidence type="ECO:0000256" key="4">
    <source>
        <dbReference type="ARBA" id="ARBA00023136"/>
    </source>
</evidence>
<feature type="transmembrane region" description="Helical" evidence="6">
    <location>
        <begin position="12"/>
        <end position="29"/>
    </location>
</feature>
<feature type="transmembrane region" description="Helical" evidence="6">
    <location>
        <begin position="52"/>
        <end position="73"/>
    </location>
</feature>
<protein>
    <submittedName>
        <fullName evidence="8">MFS transporter</fullName>
    </submittedName>
</protein>
<feature type="domain" description="Major facilitator superfamily (MFS) profile" evidence="7">
    <location>
        <begin position="16"/>
        <end position="415"/>
    </location>
</feature>
<evidence type="ECO:0000259" key="7">
    <source>
        <dbReference type="PROSITE" id="PS50850"/>
    </source>
</evidence>
<evidence type="ECO:0000313" key="9">
    <source>
        <dbReference type="Proteomes" id="UP000220629"/>
    </source>
</evidence>
<comment type="caution">
    <text evidence="8">The sequence shown here is derived from an EMBL/GenBank/DDBJ whole genome shotgun (WGS) entry which is preliminary data.</text>
</comment>
<dbReference type="GO" id="GO:0016020">
    <property type="term" value="C:membrane"/>
    <property type="evidence" value="ECO:0007669"/>
    <property type="project" value="UniProtKB-SubCell"/>
</dbReference>
<dbReference type="PANTHER" id="PTHR11662">
    <property type="entry name" value="SOLUTE CARRIER FAMILY 17"/>
    <property type="match status" value="1"/>
</dbReference>
<feature type="transmembrane region" description="Helical" evidence="6">
    <location>
        <begin position="85"/>
        <end position="109"/>
    </location>
</feature>
<dbReference type="Gene3D" id="1.20.1250.20">
    <property type="entry name" value="MFS general substrate transporter like domains"/>
    <property type="match status" value="2"/>
</dbReference>
<feature type="transmembrane region" description="Helical" evidence="6">
    <location>
        <begin position="266"/>
        <end position="290"/>
    </location>
</feature>
<organism evidence="8 9">
    <name type="scientific">Burkholderia gladioli</name>
    <name type="common">Pseudomonas marginata</name>
    <name type="synonym">Phytomonas marginata</name>
    <dbReference type="NCBI Taxonomy" id="28095"/>
    <lineage>
        <taxon>Bacteria</taxon>
        <taxon>Pseudomonadati</taxon>
        <taxon>Pseudomonadota</taxon>
        <taxon>Betaproteobacteria</taxon>
        <taxon>Burkholderiales</taxon>
        <taxon>Burkholderiaceae</taxon>
        <taxon>Burkholderia</taxon>
    </lineage>
</organism>
<dbReference type="GO" id="GO:0022857">
    <property type="term" value="F:transmembrane transporter activity"/>
    <property type="evidence" value="ECO:0007669"/>
    <property type="project" value="InterPro"/>
</dbReference>
<comment type="subcellular location">
    <subcellularLocation>
        <location evidence="1">Membrane</location>
        <topology evidence="1">Multi-pass membrane protein</topology>
    </subcellularLocation>
</comment>
<dbReference type="RefSeq" id="WP_098152427.1">
    <property type="nucleotide sequence ID" value="NZ_CADFAW010000020.1"/>
</dbReference>
<name>A0A2A7SFZ6_BURGA</name>
<evidence type="ECO:0000256" key="1">
    <source>
        <dbReference type="ARBA" id="ARBA00004141"/>
    </source>
</evidence>